<name>A0A328C705_9DELT</name>
<gene>
    <name evidence="1" type="ORF">DL240_09170</name>
</gene>
<organism evidence="1 2">
    <name type="scientific">Lujinxingia litoralis</name>
    <dbReference type="NCBI Taxonomy" id="2211119"/>
    <lineage>
        <taxon>Bacteria</taxon>
        <taxon>Deltaproteobacteria</taxon>
        <taxon>Bradymonadales</taxon>
        <taxon>Lujinxingiaceae</taxon>
        <taxon>Lujinxingia</taxon>
    </lineage>
</organism>
<dbReference type="AlphaFoldDB" id="A0A328C705"/>
<dbReference type="Proteomes" id="UP000249169">
    <property type="component" value="Unassembled WGS sequence"/>
</dbReference>
<sequence length="88" mass="10121">MPLSAERLAKDTYNTILGDAEERYTYFEEEQRDMYKPTPSPELYNLLHYMAQVLVAEIQNNLTIMPLKVNNADNRPIGETVETTGIVQ</sequence>
<dbReference type="RefSeq" id="WP_111729574.1">
    <property type="nucleotide sequence ID" value="NZ_QHKO01000003.1"/>
</dbReference>
<accession>A0A328C705</accession>
<reference evidence="1 2" key="1">
    <citation type="submission" date="2018-05" db="EMBL/GenBank/DDBJ databases">
        <title>Lujinxingia marina gen. nov. sp. nov., a new facultative anaerobic member of the class Deltaproteobacteria, and proposal of Lujinxingaceae fam. nov.</title>
        <authorList>
            <person name="Li C.-M."/>
        </authorList>
    </citation>
    <scope>NUCLEOTIDE SEQUENCE [LARGE SCALE GENOMIC DNA]</scope>
    <source>
        <strain evidence="1 2">B210</strain>
    </source>
</reference>
<protein>
    <submittedName>
        <fullName evidence="1">Uncharacterized protein</fullName>
    </submittedName>
</protein>
<keyword evidence="2" id="KW-1185">Reference proteome</keyword>
<dbReference type="EMBL" id="QHKO01000003">
    <property type="protein sequence ID" value="RAL23046.1"/>
    <property type="molecule type" value="Genomic_DNA"/>
</dbReference>
<comment type="caution">
    <text evidence="1">The sequence shown here is derived from an EMBL/GenBank/DDBJ whole genome shotgun (WGS) entry which is preliminary data.</text>
</comment>
<evidence type="ECO:0000313" key="1">
    <source>
        <dbReference type="EMBL" id="RAL23046.1"/>
    </source>
</evidence>
<evidence type="ECO:0000313" key="2">
    <source>
        <dbReference type="Proteomes" id="UP000249169"/>
    </source>
</evidence>
<proteinExistence type="predicted"/>